<evidence type="ECO:0000313" key="4">
    <source>
        <dbReference type="EMBL" id="TWU40628.1"/>
    </source>
</evidence>
<dbReference type="Gene3D" id="3.40.50.1820">
    <property type="entry name" value="alpha/beta hydrolase"/>
    <property type="match status" value="1"/>
</dbReference>
<dbReference type="InterPro" id="IPR010071">
    <property type="entry name" value="AA_adenyl_dom"/>
</dbReference>
<dbReference type="PANTHER" id="PTHR45527">
    <property type="entry name" value="NONRIBOSOMAL PEPTIDE SYNTHETASE"/>
    <property type="match status" value="1"/>
</dbReference>
<dbReference type="Gene3D" id="3.30.559.30">
    <property type="entry name" value="Nonribosomal peptide synthetase, condensation domain"/>
    <property type="match status" value="1"/>
</dbReference>
<reference evidence="4 5" key="1">
    <citation type="submission" date="2019-02" db="EMBL/GenBank/DDBJ databases">
        <title>Deep-cultivation of Planctomycetes and their phenomic and genomic characterization uncovers novel biology.</title>
        <authorList>
            <person name="Wiegand S."/>
            <person name="Jogler M."/>
            <person name="Boedeker C."/>
            <person name="Pinto D."/>
            <person name="Vollmers J."/>
            <person name="Rivas-Marin E."/>
            <person name="Kohn T."/>
            <person name="Peeters S.H."/>
            <person name="Heuer A."/>
            <person name="Rast P."/>
            <person name="Oberbeckmann S."/>
            <person name="Bunk B."/>
            <person name="Jeske O."/>
            <person name="Meyerdierks A."/>
            <person name="Storesund J.E."/>
            <person name="Kallscheuer N."/>
            <person name="Luecker S."/>
            <person name="Lage O.M."/>
            <person name="Pohl T."/>
            <person name="Merkel B.J."/>
            <person name="Hornburger P."/>
            <person name="Mueller R.-W."/>
            <person name="Bruemmer F."/>
            <person name="Labrenz M."/>
            <person name="Spormann A.M."/>
            <person name="Op Den Camp H."/>
            <person name="Overmann J."/>
            <person name="Amann R."/>
            <person name="Jetten M.S.M."/>
            <person name="Mascher T."/>
            <person name="Medema M.H."/>
            <person name="Devos D.P."/>
            <person name="Kaster A.-K."/>
            <person name="Ovreas L."/>
            <person name="Rohde M."/>
            <person name="Galperin M.Y."/>
            <person name="Jogler C."/>
        </authorList>
    </citation>
    <scope>NUCLEOTIDE SEQUENCE [LARGE SCALE GENOMIC DNA]</scope>
    <source>
        <strain evidence="4 5">Poly41</strain>
    </source>
</reference>
<dbReference type="GO" id="GO:0031177">
    <property type="term" value="F:phosphopantetheine binding"/>
    <property type="evidence" value="ECO:0007669"/>
    <property type="project" value="InterPro"/>
</dbReference>
<dbReference type="Gene3D" id="3.30.300.30">
    <property type="match status" value="1"/>
</dbReference>
<dbReference type="InterPro" id="IPR042099">
    <property type="entry name" value="ANL_N_sf"/>
</dbReference>
<dbReference type="Pfam" id="PF00668">
    <property type="entry name" value="Condensation"/>
    <property type="match status" value="1"/>
</dbReference>
<keyword evidence="2" id="KW-0597">Phosphoprotein</keyword>
<dbReference type="RefSeq" id="WP_146525207.1">
    <property type="nucleotide sequence ID" value="NZ_SJPV01000002.1"/>
</dbReference>
<evidence type="ECO:0000256" key="2">
    <source>
        <dbReference type="ARBA" id="ARBA00022553"/>
    </source>
</evidence>
<dbReference type="PROSITE" id="PS00455">
    <property type="entry name" value="AMP_BINDING"/>
    <property type="match status" value="1"/>
</dbReference>
<evidence type="ECO:0000313" key="5">
    <source>
        <dbReference type="Proteomes" id="UP000319143"/>
    </source>
</evidence>
<protein>
    <submittedName>
        <fullName evidence="4">Dimodular nonribosomal peptide synthase</fullName>
    </submittedName>
</protein>
<dbReference type="GO" id="GO:0043041">
    <property type="term" value="P:amino acid activation for nonribosomal peptide biosynthetic process"/>
    <property type="evidence" value="ECO:0007669"/>
    <property type="project" value="TreeGrafter"/>
</dbReference>
<dbReference type="SUPFAM" id="SSF52777">
    <property type="entry name" value="CoA-dependent acyltransferases"/>
    <property type="match status" value="2"/>
</dbReference>
<dbReference type="Pfam" id="PF00501">
    <property type="entry name" value="AMP-binding"/>
    <property type="match status" value="1"/>
</dbReference>
<proteinExistence type="predicted"/>
<gene>
    <name evidence="4" type="primary">dhbF_1</name>
    <name evidence="4" type="ORF">Poly41_14620</name>
</gene>
<dbReference type="GO" id="GO:0005737">
    <property type="term" value="C:cytoplasm"/>
    <property type="evidence" value="ECO:0007669"/>
    <property type="project" value="TreeGrafter"/>
</dbReference>
<dbReference type="OrthoDB" id="9778383at2"/>
<dbReference type="CDD" id="cd19531">
    <property type="entry name" value="LCL_NRPS-like"/>
    <property type="match status" value="1"/>
</dbReference>
<dbReference type="EMBL" id="SJPV01000002">
    <property type="protein sequence ID" value="TWU40628.1"/>
    <property type="molecule type" value="Genomic_DNA"/>
</dbReference>
<evidence type="ECO:0000259" key="3">
    <source>
        <dbReference type="PROSITE" id="PS50075"/>
    </source>
</evidence>
<dbReference type="GO" id="GO:0044550">
    <property type="term" value="P:secondary metabolite biosynthetic process"/>
    <property type="evidence" value="ECO:0007669"/>
    <property type="project" value="TreeGrafter"/>
</dbReference>
<dbReference type="InterPro" id="IPR020802">
    <property type="entry name" value="TesA-like"/>
</dbReference>
<dbReference type="SUPFAM" id="SSF56801">
    <property type="entry name" value="Acetyl-CoA synthetase-like"/>
    <property type="match status" value="1"/>
</dbReference>
<dbReference type="InterPro" id="IPR001242">
    <property type="entry name" value="Condensation_dom"/>
</dbReference>
<dbReference type="CDD" id="cd05930">
    <property type="entry name" value="A_NRPS"/>
    <property type="match status" value="1"/>
</dbReference>
<dbReference type="Proteomes" id="UP000319143">
    <property type="component" value="Unassembled WGS sequence"/>
</dbReference>
<dbReference type="SMART" id="SM00823">
    <property type="entry name" value="PKS_PP"/>
    <property type="match status" value="1"/>
</dbReference>
<keyword evidence="5" id="KW-1185">Reference proteome</keyword>
<dbReference type="Gene3D" id="3.30.559.10">
    <property type="entry name" value="Chloramphenicol acetyltransferase-like domain"/>
    <property type="match status" value="1"/>
</dbReference>
<dbReference type="Gene3D" id="1.10.1200.10">
    <property type="entry name" value="ACP-like"/>
    <property type="match status" value="1"/>
</dbReference>
<dbReference type="InterPro" id="IPR001031">
    <property type="entry name" value="Thioesterase"/>
</dbReference>
<dbReference type="InterPro" id="IPR020845">
    <property type="entry name" value="AMP-binding_CS"/>
</dbReference>
<dbReference type="InterPro" id="IPR009081">
    <property type="entry name" value="PP-bd_ACP"/>
</dbReference>
<dbReference type="InterPro" id="IPR045851">
    <property type="entry name" value="AMP-bd_C_sf"/>
</dbReference>
<dbReference type="InterPro" id="IPR023213">
    <property type="entry name" value="CAT-like_dom_sf"/>
</dbReference>
<dbReference type="PROSITE" id="PS50075">
    <property type="entry name" value="CARRIER"/>
    <property type="match status" value="1"/>
</dbReference>
<dbReference type="NCBIfam" id="TIGR01733">
    <property type="entry name" value="AA-adenyl-dom"/>
    <property type="match status" value="1"/>
</dbReference>
<dbReference type="SUPFAM" id="SSF53474">
    <property type="entry name" value="alpha/beta-Hydrolases"/>
    <property type="match status" value="1"/>
</dbReference>
<dbReference type="Gene3D" id="3.40.50.12780">
    <property type="entry name" value="N-terminal domain of ligase-like"/>
    <property type="match status" value="1"/>
</dbReference>
<dbReference type="InterPro" id="IPR000873">
    <property type="entry name" value="AMP-dep_synth/lig_dom"/>
</dbReference>
<dbReference type="SUPFAM" id="SSF47336">
    <property type="entry name" value="ACP-like"/>
    <property type="match status" value="1"/>
</dbReference>
<name>A0A5C6DVI6_9BACT</name>
<comment type="caution">
    <text evidence="4">The sequence shown here is derived from an EMBL/GenBank/DDBJ whole genome shotgun (WGS) entry which is preliminary data.</text>
</comment>
<feature type="domain" description="Carrier" evidence="3">
    <location>
        <begin position="1027"/>
        <end position="1102"/>
    </location>
</feature>
<dbReference type="InterPro" id="IPR036736">
    <property type="entry name" value="ACP-like_sf"/>
</dbReference>
<organism evidence="4 5">
    <name type="scientific">Novipirellula artificiosorum</name>
    <dbReference type="NCBI Taxonomy" id="2528016"/>
    <lineage>
        <taxon>Bacteria</taxon>
        <taxon>Pseudomonadati</taxon>
        <taxon>Planctomycetota</taxon>
        <taxon>Planctomycetia</taxon>
        <taxon>Pirellulales</taxon>
        <taxon>Pirellulaceae</taxon>
        <taxon>Novipirellula</taxon>
    </lineage>
</organism>
<dbReference type="Pfam" id="PF00975">
    <property type="entry name" value="Thioesterase"/>
    <property type="match status" value="1"/>
</dbReference>
<dbReference type="Pfam" id="PF00550">
    <property type="entry name" value="PP-binding"/>
    <property type="match status" value="1"/>
</dbReference>
<dbReference type="PANTHER" id="PTHR45527:SF1">
    <property type="entry name" value="FATTY ACID SYNTHASE"/>
    <property type="match status" value="1"/>
</dbReference>
<dbReference type="SMART" id="SM00824">
    <property type="entry name" value="PKS_TE"/>
    <property type="match status" value="1"/>
</dbReference>
<evidence type="ECO:0000256" key="1">
    <source>
        <dbReference type="ARBA" id="ARBA00022450"/>
    </source>
</evidence>
<keyword evidence="1" id="KW-0596">Phosphopantetheine</keyword>
<dbReference type="InterPro" id="IPR029058">
    <property type="entry name" value="AB_hydrolase_fold"/>
</dbReference>
<dbReference type="InterPro" id="IPR020806">
    <property type="entry name" value="PKS_PP-bd"/>
</dbReference>
<accession>A0A5C6DVI6</accession>
<sequence>MTDPLPPPSSLSGLSATQKRELLKRLLEEKARASRQFPMSSQQQGLWHAYRRDSSATAYNVFLPTRTRSALDLPALTTAMQILTQRHHSLRTTFSDSGGQLQQTVCDSLLPDIRSELAEGCSDDELRSRVLAHVQRPFDLEKGPLLRLATFRVAEDDHVIVATTHHIVTDFWSLVLIMKELSEIYPAVLSGRTPTLPPASNLYAQYVQQQRHLCESHQKEALSQYWQQQVKDVAPVLELPLDYRRPKQFSGQAHSIPIEFNIAESEQIRHFARTCGVTTNATLLAAVQVLLSRYSRQSKFLVGIPSSGRSEQQFEDTVGYFSGVLPIRTDLSSDLNFQEFVGQTSRQMMRGMDHERYPFAEIVRDTNPSRDTSRGPLIQTLCTFENSHLQSDTAHAAFLMASASQAKEFGGLLQQPFPVPHPTCHYDIEFAFDTSSEAMGGIVCFCVDLFRTPSMHQLATNFRQLTGALIDQCDRNVTSVAWPIPSSGSTSALVITDERPMTREQAICCERTPSLATLCDCLDEGAGSAVIQAGDPDHSHSPDAILRISGRLAASLMDLGVGREQPIVVMVAPGPAFVLAMLGVLRSGAAFVPIDADQPSLAMSQLFAEVRPRVVITDRPLQPMTDDNNLHGDHITIDIHTFLSQPQAENDAVSPQRVAVDSADLAYVIFTSGSTGRPKGVMIEHCAIANTLRWRRDAVGLNSDDRVISLLSHQFDGGLGVILTTLSQGATLVWPKSSLPSAPDLEDIVDTLVEQRVTVLTANPSFLRAIVLHPRFEQCRWLRQIWTGGESMPTDLPEQISQRSNAVLWNFYGPTETAIEATAFKTPAHHSPKCAIPIGHPIANTEIAILDDQLQPVPEGVPGQITICGRGLARGYWNQPAETASRFRSVDAMGGRRAYLTGDLGRINADGLLEFLGRIDNQIKLRGFRIELEEIEQHLRTHTAMTEVAVCVVGHGDAAQLASLIVATDPVDTEAAVAGLPRYKRPTRFHFIDSIPKSASGKIDRQAIQRLATKRRDHSVSSTGITVARNDLESFLATGWSQTLPSDLVRFDENFFDAGGSSLQAATLTARWSDELGVRVPTSLLFDLADIRGLSARIAELYPTQMEAKFGVDSVRNRTTDPSSGVHPLIAPWQTRGDQTPIFLVHPPGGIVVCYRDLAERLSPRHPLYAIRSKGLHGEEELPATMEAMAADYVQAIHQTRPHGPVIVGGWSLGGLAAVEVTQQLLQSGRDVQKLILLDTTLPARATESAGSKDSPSAGLEYGIDLSLEQLGELPPEKQLPFLWDHANKLGVLDHDVPEQVVQQTLMDLQALFHHHVELANRYRLRSICVPVELYRPTDVPIKVSGPHDRGWSRLADEVTVIEVPGQHHSMLSEPHVSELANHIKR</sequence>
<dbReference type="GO" id="GO:0003824">
    <property type="term" value="F:catalytic activity"/>
    <property type="evidence" value="ECO:0007669"/>
    <property type="project" value="InterPro"/>
</dbReference>